<gene>
    <name evidence="5" type="ORF">QJ048_05615</name>
</gene>
<evidence type="ECO:0000256" key="1">
    <source>
        <dbReference type="ARBA" id="ARBA00008668"/>
    </source>
</evidence>
<evidence type="ECO:0000259" key="4">
    <source>
        <dbReference type="Pfam" id="PF13472"/>
    </source>
</evidence>
<evidence type="ECO:0000256" key="2">
    <source>
        <dbReference type="ARBA" id="ARBA00022801"/>
    </source>
</evidence>
<dbReference type="Pfam" id="PF13472">
    <property type="entry name" value="Lipase_GDSL_2"/>
    <property type="match status" value="1"/>
</dbReference>
<dbReference type="InterPro" id="IPR008979">
    <property type="entry name" value="Galactose-bd-like_sf"/>
</dbReference>
<dbReference type="RefSeq" id="WP_282333354.1">
    <property type="nucleotide sequence ID" value="NZ_JASBRG010000003.1"/>
</dbReference>
<evidence type="ECO:0000313" key="6">
    <source>
        <dbReference type="Proteomes" id="UP001226434"/>
    </source>
</evidence>
<proteinExistence type="inferred from homology"/>
<reference evidence="5 6" key="1">
    <citation type="submission" date="2023-05" db="EMBL/GenBank/DDBJ databases">
        <title>Genome sequence of Pinibacter sp. MAH-24.</title>
        <authorList>
            <person name="Huq M.A."/>
        </authorList>
    </citation>
    <scope>NUCLEOTIDE SEQUENCE [LARGE SCALE GENOMIC DNA]</scope>
    <source>
        <strain evidence="5 6">MAH-24</strain>
    </source>
</reference>
<dbReference type="Gene3D" id="3.40.50.1110">
    <property type="entry name" value="SGNH hydrolase"/>
    <property type="match status" value="1"/>
</dbReference>
<keyword evidence="3" id="KW-0732">Signal</keyword>
<comment type="caution">
    <text evidence="5">The sequence shown here is derived from an EMBL/GenBank/DDBJ whole genome shotgun (WGS) entry which is preliminary data.</text>
</comment>
<dbReference type="Proteomes" id="UP001226434">
    <property type="component" value="Unassembled WGS sequence"/>
</dbReference>
<feature type="domain" description="SGNH hydrolase-type esterase" evidence="4">
    <location>
        <begin position="206"/>
        <end position="364"/>
    </location>
</feature>
<name>A0ABT6R9K4_9BACT</name>
<dbReference type="InterPro" id="IPR036514">
    <property type="entry name" value="SGNH_hydro_sf"/>
</dbReference>
<feature type="signal peptide" evidence="3">
    <location>
        <begin position="1"/>
        <end position="31"/>
    </location>
</feature>
<keyword evidence="2" id="KW-0378">Hydrolase</keyword>
<dbReference type="InterPro" id="IPR013830">
    <property type="entry name" value="SGNH_hydro"/>
</dbReference>
<keyword evidence="6" id="KW-1185">Reference proteome</keyword>
<organism evidence="5 6">
    <name type="scientific">Pinibacter soli</name>
    <dbReference type="NCBI Taxonomy" id="3044211"/>
    <lineage>
        <taxon>Bacteria</taxon>
        <taxon>Pseudomonadati</taxon>
        <taxon>Bacteroidota</taxon>
        <taxon>Chitinophagia</taxon>
        <taxon>Chitinophagales</taxon>
        <taxon>Chitinophagaceae</taxon>
        <taxon>Pinibacter</taxon>
    </lineage>
</organism>
<dbReference type="PANTHER" id="PTHR43695">
    <property type="entry name" value="PUTATIVE (AFU_ORTHOLOGUE AFUA_2G17250)-RELATED"/>
    <property type="match status" value="1"/>
</dbReference>
<comment type="similarity">
    <text evidence="1">Belongs to the 'GDSL' lipolytic enzyme family.</text>
</comment>
<evidence type="ECO:0000313" key="5">
    <source>
        <dbReference type="EMBL" id="MDI3319239.1"/>
    </source>
</evidence>
<evidence type="ECO:0000256" key="3">
    <source>
        <dbReference type="SAM" id="SignalP"/>
    </source>
</evidence>
<protein>
    <submittedName>
        <fullName evidence="5">Rhamnogalacturonan acetylesterase</fullName>
    </submittedName>
</protein>
<dbReference type="CDD" id="cd01821">
    <property type="entry name" value="Rhamnogalacturan_acetylesterase_like"/>
    <property type="match status" value="1"/>
</dbReference>
<dbReference type="Gene3D" id="2.60.120.430">
    <property type="entry name" value="Galactose-binding lectin"/>
    <property type="match status" value="1"/>
</dbReference>
<dbReference type="PANTHER" id="PTHR43695:SF1">
    <property type="entry name" value="RHAMNOGALACTURONAN ACETYLESTERASE"/>
    <property type="match status" value="1"/>
</dbReference>
<dbReference type="EMBL" id="JASBRG010000003">
    <property type="protein sequence ID" value="MDI3319239.1"/>
    <property type="molecule type" value="Genomic_DNA"/>
</dbReference>
<dbReference type="InterPro" id="IPR037459">
    <property type="entry name" value="RhgT-like"/>
</dbReference>
<accession>A0ABT6R9K4</accession>
<dbReference type="SUPFAM" id="SSF49785">
    <property type="entry name" value="Galactose-binding domain-like"/>
    <property type="match status" value="1"/>
</dbReference>
<sequence length="451" mass="50807">MLTKLTIHQFMKNLRFLCASFALFTVTSAIAQDSFRFDFGDQKKSAHYIKVSPTDTLKPSARYGLHNVQTISAKRTGSFNSPKDDYITSSSPFFFSVKLHEGNYNVKLVTGDAAGTSDVCIKAECRRFMVQHVTTQKGEFAEIAFTVHIRDSVIDDKRKVRLKPRERNNFYWDDWLTLEFNGNAPKICSVEISPANDIPTVFLAGNSTVVDQAVEPWAAWGQMLPMFLQPGKAAVANYAESGETMLAFKRELRLEKIWSMAKKGDYLFMEFAHNDQKPGGNHLDPFTTYTQTIKEWISECRSRGVNPVLVTSMNRRRFDSTGKIINTLGDYPDAMRKVAKEENVPLLDLNAMSKTLFESWGEEYSKKAFVHYPANTFPGQSTELKDDTHFNTYGAYELCKCIVKAISLSNLPLKALIVKDFKGFDPAKPDLIENVYLPASPLGDVVVPDGN</sequence>
<dbReference type="SUPFAM" id="SSF52266">
    <property type="entry name" value="SGNH hydrolase"/>
    <property type="match status" value="1"/>
</dbReference>
<feature type="chain" id="PRO_5046705089" evidence="3">
    <location>
        <begin position="32"/>
        <end position="451"/>
    </location>
</feature>